<accession>A0ABD0LM98</accession>
<keyword evidence="2" id="KW-0472">Membrane</keyword>
<feature type="transmembrane region" description="Helical" evidence="2">
    <location>
        <begin position="117"/>
        <end position="139"/>
    </location>
</feature>
<keyword evidence="7" id="KW-1185">Reference proteome</keyword>
<protein>
    <recommendedName>
        <fullName evidence="8">PGAP2-interacting protein</fullName>
    </recommendedName>
</protein>
<evidence type="ECO:0000313" key="6">
    <source>
        <dbReference type="EMBL" id="KAK7500534.1"/>
    </source>
</evidence>
<feature type="transmembrane region" description="Helical" evidence="2">
    <location>
        <begin position="337"/>
        <end position="361"/>
    </location>
</feature>
<gene>
    <name evidence="6" type="ORF">BaRGS_00008109</name>
</gene>
<feature type="compositionally biased region" description="Basic and acidic residues" evidence="1">
    <location>
        <begin position="1"/>
        <end position="11"/>
    </location>
</feature>
<evidence type="ECO:0000259" key="4">
    <source>
        <dbReference type="Pfam" id="PF23022"/>
    </source>
</evidence>
<dbReference type="InterPro" id="IPR057315">
    <property type="entry name" value="Exo_endo_phos_PGAP2IP_C"/>
</dbReference>
<dbReference type="Pfam" id="PF23022">
    <property type="entry name" value="6TM_1st_PGAP2IP"/>
    <property type="match status" value="1"/>
</dbReference>
<keyword evidence="2" id="KW-0812">Transmembrane</keyword>
<dbReference type="EMBL" id="JACVVK020000036">
    <property type="protein sequence ID" value="KAK7500534.1"/>
    <property type="molecule type" value="Genomic_DNA"/>
</dbReference>
<dbReference type="Proteomes" id="UP001519460">
    <property type="component" value="Unassembled WGS sequence"/>
</dbReference>
<proteinExistence type="predicted"/>
<evidence type="ECO:0000259" key="3">
    <source>
        <dbReference type="Pfam" id="PF23021"/>
    </source>
</evidence>
<dbReference type="InterPro" id="IPR053912">
    <property type="entry name" value="PGAP2IP_TM_1nd"/>
</dbReference>
<feature type="transmembrane region" description="Helical" evidence="2">
    <location>
        <begin position="71"/>
        <end position="88"/>
    </location>
</feature>
<evidence type="ECO:0000256" key="2">
    <source>
        <dbReference type="SAM" id="Phobius"/>
    </source>
</evidence>
<reference evidence="6 7" key="1">
    <citation type="journal article" date="2023" name="Sci. Data">
        <title>Genome assembly of the Korean intertidal mud-creeper Batillaria attramentaria.</title>
        <authorList>
            <person name="Patra A.K."/>
            <person name="Ho P.T."/>
            <person name="Jun S."/>
            <person name="Lee S.J."/>
            <person name="Kim Y."/>
            <person name="Won Y.J."/>
        </authorList>
    </citation>
    <scope>NUCLEOTIDE SEQUENCE [LARGE SCALE GENOMIC DNA]</scope>
    <source>
        <strain evidence="6">Wonlab-2016</strain>
    </source>
</reference>
<dbReference type="InterPro" id="IPR053911">
    <property type="entry name" value="PGAP2IP_TM_2nd"/>
</dbReference>
<organism evidence="6 7">
    <name type="scientific">Batillaria attramentaria</name>
    <dbReference type="NCBI Taxonomy" id="370345"/>
    <lineage>
        <taxon>Eukaryota</taxon>
        <taxon>Metazoa</taxon>
        <taxon>Spiralia</taxon>
        <taxon>Lophotrochozoa</taxon>
        <taxon>Mollusca</taxon>
        <taxon>Gastropoda</taxon>
        <taxon>Caenogastropoda</taxon>
        <taxon>Sorbeoconcha</taxon>
        <taxon>Cerithioidea</taxon>
        <taxon>Batillariidae</taxon>
        <taxon>Batillaria</taxon>
    </lineage>
</organism>
<feature type="transmembrane region" description="Helical" evidence="2">
    <location>
        <begin position="284"/>
        <end position="300"/>
    </location>
</feature>
<feature type="transmembrane region" description="Helical" evidence="2">
    <location>
        <begin position="306"/>
        <end position="325"/>
    </location>
</feature>
<keyword evidence="2" id="KW-1133">Transmembrane helix</keyword>
<dbReference type="AlphaFoldDB" id="A0ABD0LM98"/>
<dbReference type="InterPro" id="IPR051916">
    <property type="entry name" value="GPI-anchor_lipid_remodeler"/>
</dbReference>
<feature type="domain" description="PGAP2IP C-terminal nuclease-like" evidence="5">
    <location>
        <begin position="407"/>
        <end position="621"/>
    </location>
</feature>
<dbReference type="Pfam" id="PF23021">
    <property type="entry name" value="6TM_2nd_PGAP2IP"/>
    <property type="match status" value="1"/>
</dbReference>
<evidence type="ECO:0000313" key="7">
    <source>
        <dbReference type="Proteomes" id="UP001519460"/>
    </source>
</evidence>
<feature type="domain" description="PGAP2IP second transmembrane" evidence="3">
    <location>
        <begin position="215"/>
        <end position="377"/>
    </location>
</feature>
<evidence type="ECO:0008006" key="8">
    <source>
        <dbReference type="Google" id="ProtNLM"/>
    </source>
</evidence>
<name>A0ABD0LM98_9CAEN</name>
<feature type="region of interest" description="Disordered" evidence="1">
    <location>
        <begin position="1"/>
        <end position="21"/>
    </location>
</feature>
<evidence type="ECO:0000259" key="5">
    <source>
        <dbReference type="Pfam" id="PF23226"/>
    </source>
</evidence>
<feature type="transmembrane region" description="Helical" evidence="2">
    <location>
        <begin position="259"/>
        <end position="277"/>
    </location>
</feature>
<evidence type="ECO:0000256" key="1">
    <source>
        <dbReference type="SAM" id="MobiDB-lite"/>
    </source>
</evidence>
<dbReference type="Pfam" id="PF23226">
    <property type="entry name" value="Exo_endo_phos_PGAP2IP"/>
    <property type="match status" value="1"/>
</dbReference>
<feature type="transmembrane region" description="Helical" evidence="2">
    <location>
        <begin position="40"/>
        <end position="59"/>
    </location>
</feature>
<feature type="transmembrane region" description="Helical" evidence="2">
    <location>
        <begin position="151"/>
        <end position="171"/>
    </location>
</feature>
<dbReference type="PANTHER" id="PTHR14859:SF1">
    <property type="entry name" value="PGAP2-INTERACTING PROTEIN"/>
    <property type="match status" value="1"/>
</dbReference>
<dbReference type="Gene3D" id="3.60.10.10">
    <property type="entry name" value="Endonuclease/exonuclease/phosphatase"/>
    <property type="match status" value="1"/>
</dbReference>
<feature type="domain" description="PGAP2IP first transmembrane" evidence="4">
    <location>
        <begin position="43"/>
        <end position="178"/>
    </location>
</feature>
<comment type="caution">
    <text evidence="6">The sequence shown here is derived from an EMBL/GenBank/DDBJ whole genome shotgun (WGS) entry which is preliminary data.</text>
</comment>
<dbReference type="SUPFAM" id="SSF56219">
    <property type="entry name" value="DNase I-like"/>
    <property type="match status" value="1"/>
</dbReference>
<dbReference type="PANTHER" id="PTHR14859">
    <property type="entry name" value="CALCOFLUOR WHITE HYPERSENSITIVE PROTEIN PRECURSOR"/>
    <property type="match status" value="1"/>
</dbReference>
<sequence length="683" mass="75886">MADKTKAEERGTPPPDQENDVQIPEMERKVSILSLTRDTISGYIFWSIFQSLLPTIWYFPQDSLGISGYETFGFLVFLPVLCAIPGVLRILRGRWCLGILRFLAVASVASFQAPNNLIRLVVLAFGSGISMMVLGATLFSPSQRIRCQTYWSLILGLFAFISSRVWFVSYVPTWWDKQSNSVIIALGLAAAADYVFSGNDEIGTEVTQLPASDVQTSWVKAGAGLGSLLFLTHWCFGEVSVITRWVVAGYPDTGPQPSVWGAPVLVCLLAGVFLSEVESVCHHVLWPVVGVVAFYALYVLPTWQGYVGGLLLGVFTMSVWPAVLNHASACRQSTTRTLTLAILVYILEIVFEVWTVAYNFVPLGEFTRERTDVLIGVDARFQRTLRYLPVFVKPGCQLSFIELAYPKEFTAAIWACRFSYDNEGWYSFGRAAEVLNNTGADVIVIIESDASKPFLGNNDLAMWMEERLGMYADFGPATKDHTWGIMLLSKFPIIKSTHHLLPSPHGELAPAITATINMSGRAVDFVVGHNGNDGDNLDRELQTKYLAEELQKCQNPAVYLGYVTSKPKTRDYWQLRNIGGVKDIDDTDMNRCLGYARISNGGLSDTEIQLGRFGIPSSLDDYYDNEVVSTDPTEVDSHVHFNPVFGKFYSGHGNFNHNAFHMNTPKYFLSECASNTTQKDTSS</sequence>
<dbReference type="InterPro" id="IPR036691">
    <property type="entry name" value="Endo/exonu/phosph_ase_sf"/>
</dbReference>